<evidence type="ECO:0000313" key="2">
    <source>
        <dbReference type="EMBL" id="CUR59250.1"/>
    </source>
</evidence>
<protein>
    <submittedName>
        <fullName evidence="2">Uncharacterized protein</fullName>
    </submittedName>
</protein>
<organism evidence="2">
    <name type="scientific">metagenome</name>
    <dbReference type="NCBI Taxonomy" id="256318"/>
    <lineage>
        <taxon>unclassified sequences</taxon>
        <taxon>metagenomes</taxon>
    </lineage>
</organism>
<keyword evidence="1" id="KW-0472">Membrane</keyword>
<reference evidence="2" key="1">
    <citation type="submission" date="2015-08" db="EMBL/GenBank/DDBJ databases">
        <authorList>
            <person name="Babu N.S."/>
            <person name="Beckwith C.J."/>
            <person name="Beseler K.G."/>
            <person name="Brison A."/>
            <person name="Carone J.V."/>
            <person name="Caskin T.P."/>
            <person name="Diamond M."/>
            <person name="Durham M.E."/>
            <person name="Foxe J.M."/>
            <person name="Go M."/>
            <person name="Henderson B.A."/>
            <person name="Jones I.B."/>
            <person name="McGettigan J.A."/>
            <person name="Micheletti S.J."/>
            <person name="Nasrallah M.E."/>
            <person name="Ortiz D."/>
            <person name="Piller C.R."/>
            <person name="Privatt S.R."/>
            <person name="Schneider S.L."/>
            <person name="Sharp S."/>
            <person name="Smith T.C."/>
            <person name="Stanton J.D."/>
            <person name="Ullery H.E."/>
            <person name="Wilson R.J."/>
            <person name="Serrano M.G."/>
            <person name="Buck G."/>
            <person name="Lee V."/>
            <person name="Wang Y."/>
            <person name="Carvalho R."/>
            <person name="Voegtly L."/>
            <person name="Shi R."/>
            <person name="Duckworth R."/>
            <person name="Johnson A."/>
            <person name="Loviza R."/>
            <person name="Walstead R."/>
            <person name="Shah Z."/>
            <person name="Kiflezghi M."/>
            <person name="Wade K."/>
            <person name="Ball S.L."/>
            <person name="Bradley K.W."/>
            <person name="Asai D.J."/>
            <person name="Bowman C.A."/>
            <person name="Russell D.A."/>
            <person name="Pope W.H."/>
            <person name="Jacobs-Sera D."/>
            <person name="Hendrix R.W."/>
            <person name="Hatfull G.F."/>
        </authorList>
    </citation>
    <scope>NUCLEOTIDE SEQUENCE</scope>
</reference>
<proteinExistence type="predicted"/>
<keyword evidence="1" id="KW-0812">Transmembrane</keyword>
<name>A0A2P2CBA1_9ZZZZ</name>
<evidence type="ECO:0000256" key="1">
    <source>
        <dbReference type="SAM" id="Phobius"/>
    </source>
</evidence>
<dbReference type="AlphaFoldDB" id="A0A2P2CBA1"/>
<sequence length="77" mass="7845">MHSLNVTHLVVGLVLLGISGLWAADQAGWITDSTYVLPVLLVGAGVIGLIAFALRGVSNRGATDPATSTVSTEESPS</sequence>
<feature type="transmembrane region" description="Helical" evidence="1">
    <location>
        <begin position="33"/>
        <end position="54"/>
    </location>
</feature>
<accession>A0A2P2CBA1</accession>
<keyword evidence="1" id="KW-1133">Transmembrane helix</keyword>
<gene>
    <name evidence="2" type="ORF">NOCA2570107</name>
</gene>
<dbReference type="EMBL" id="CZKA01000053">
    <property type="protein sequence ID" value="CUR59250.1"/>
    <property type="molecule type" value="Genomic_DNA"/>
</dbReference>